<dbReference type="EMBL" id="AZHD01000019">
    <property type="protein sequence ID" value="OAA55504.1"/>
    <property type="molecule type" value="Genomic_DNA"/>
</dbReference>
<keyword evidence="6" id="KW-0677">Repeat</keyword>
<dbReference type="Proteomes" id="UP000076874">
    <property type="component" value="Unassembled WGS sequence"/>
</dbReference>
<accession>A0A167NFI7</accession>
<keyword evidence="12" id="KW-0539">Nucleus</keyword>
<feature type="domain" description="BRCT" evidence="17">
    <location>
        <begin position="15"/>
        <end position="108"/>
    </location>
</feature>
<keyword evidence="10 15" id="KW-0520">NAD</keyword>
<dbReference type="SMART" id="SM00292">
    <property type="entry name" value="BRCT"/>
    <property type="match status" value="1"/>
</dbReference>
<dbReference type="InterPro" id="IPR050800">
    <property type="entry name" value="ARTD/PARP"/>
</dbReference>
<dbReference type="Gene3D" id="3.40.50.10190">
    <property type="entry name" value="BRCT domain"/>
    <property type="match status" value="1"/>
</dbReference>
<evidence type="ECO:0000256" key="6">
    <source>
        <dbReference type="ARBA" id="ARBA00022737"/>
    </source>
</evidence>
<dbReference type="GO" id="GO:0006302">
    <property type="term" value="P:double-strand break repair"/>
    <property type="evidence" value="ECO:0007669"/>
    <property type="project" value="TreeGrafter"/>
</dbReference>
<dbReference type="Pfam" id="PF05406">
    <property type="entry name" value="WGR"/>
    <property type="match status" value="1"/>
</dbReference>
<dbReference type="PANTHER" id="PTHR10459">
    <property type="entry name" value="DNA LIGASE"/>
    <property type="match status" value="1"/>
</dbReference>
<dbReference type="InterPro" id="IPR004102">
    <property type="entry name" value="Poly(ADP-ribose)pol_reg_dom"/>
</dbReference>
<dbReference type="PROSITE" id="PS51059">
    <property type="entry name" value="PARP_CATALYTIC"/>
    <property type="match status" value="1"/>
</dbReference>
<dbReference type="FunFam" id="2.20.140.10:FF:000001">
    <property type="entry name" value="Poly [ADP-ribose] polymerase"/>
    <property type="match status" value="1"/>
</dbReference>
<evidence type="ECO:0000313" key="21">
    <source>
        <dbReference type="EMBL" id="OAA55504.1"/>
    </source>
</evidence>
<dbReference type="AlphaFoldDB" id="A0A167NFI7"/>
<dbReference type="InterPro" id="IPR036616">
    <property type="entry name" value="Poly(ADP-ribose)pol_reg_dom_sf"/>
</dbReference>
<keyword evidence="22" id="KW-1185">Reference proteome</keyword>
<dbReference type="GO" id="GO:0016779">
    <property type="term" value="F:nucleotidyltransferase activity"/>
    <property type="evidence" value="ECO:0007669"/>
    <property type="project" value="UniProtKB-KW"/>
</dbReference>
<evidence type="ECO:0000256" key="11">
    <source>
        <dbReference type="ARBA" id="ARBA00023125"/>
    </source>
</evidence>
<organism evidence="21 22">
    <name type="scientific">Niveomyces insectorum RCEF 264</name>
    <dbReference type="NCBI Taxonomy" id="1081102"/>
    <lineage>
        <taxon>Eukaryota</taxon>
        <taxon>Fungi</taxon>
        <taxon>Dikarya</taxon>
        <taxon>Ascomycota</taxon>
        <taxon>Pezizomycotina</taxon>
        <taxon>Sordariomycetes</taxon>
        <taxon>Hypocreomycetidae</taxon>
        <taxon>Hypocreales</taxon>
        <taxon>Cordycipitaceae</taxon>
        <taxon>Niveomyces</taxon>
    </lineage>
</organism>
<proteinExistence type="inferred from homology"/>
<evidence type="ECO:0000256" key="2">
    <source>
        <dbReference type="ARBA" id="ARBA00022676"/>
    </source>
</evidence>
<evidence type="ECO:0000256" key="3">
    <source>
        <dbReference type="ARBA" id="ARBA00022679"/>
    </source>
</evidence>
<dbReference type="STRING" id="1081102.A0A167NFI7"/>
<dbReference type="EC" id="2.4.2.-" evidence="15"/>
<comment type="similarity">
    <text evidence="13">Belongs to the ARTD/PARP family.</text>
</comment>
<dbReference type="InterPro" id="IPR036930">
    <property type="entry name" value="WGR_dom_sf"/>
</dbReference>
<comment type="catalytic activity">
    <reaction evidence="14">
        <text>NAD(+) + (ADP-D-ribosyl)n-acceptor = nicotinamide + (ADP-D-ribosyl)n+1-acceptor + H(+).</text>
        <dbReference type="EC" id="2.4.2.30"/>
    </reaction>
</comment>
<evidence type="ECO:0000256" key="10">
    <source>
        <dbReference type="ARBA" id="ARBA00023027"/>
    </source>
</evidence>
<dbReference type="Gene3D" id="3.90.228.10">
    <property type="match status" value="1"/>
</dbReference>
<dbReference type="InterPro" id="IPR008893">
    <property type="entry name" value="WGR_domain"/>
</dbReference>
<dbReference type="GO" id="GO:0003677">
    <property type="term" value="F:DNA binding"/>
    <property type="evidence" value="ECO:0007669"/>
    <property type="project" value="UniProtKB-KW"/>
</dbReference>
<sequence length="640" mass="69648">MAPSRYPAAKVKGASSSPPLGGCKIALCGSFGHFLHVTLIEHIEKLGGAALTAVTDEATHLITTPNNYYKPTAKVKRAQGFNIPIVDVRWLLDCLATGLKHAETTYLFSKAPLPASPIAPGVSKPSSETRKRVASATPQPSQPLPKKMKDESAAGKIASATLKIPVDECCPFSNAIVYIDTDEVVWDASLNQTNSGNNNNKFYRIQILDLGNNQFRTWTRWGRVGEKGQSSVLGNGTLEDALKKFNQKFRDKSGVLWGNRSSDPVPGKYAFIEKNYQPDLDGDGESQAGGAAATGNGRSEASIQESPVCSLEAPVQDLMELIFNRQFFTAVMTDLNYDANKLPLGKLSKSTISRGFQALKDLSALLDDAGLAQSIYGLTFPAAIENLSNLYHTVIPHAFGRHRPPLIDDYVRLKKEIELLESLSDMKDAELLMKVDRAGSDRIHPADKLYRGLGMKELAVLDPSGKEFQELANYLYATRGTTHDVKYDVENIFRIEREGEQDRFENYPLSGSNTDTRLLWHGSRVTNFGGILNQGLRIAPPEAPVSGYMFGKGIYLADMSSKSANYCCSSISGGTALLLLCEAKLGSPLQMLTAASYTAGEQAKEKGMHSTLGLGRTGPLAWKDAGVIHQDLVGVKMQYC</sequence>
<evidence type="ECO:0000256" key="5">
    <source>
        <dbReference type="ARBA" id="ARBA00022723"/>
    </source>
</evidence>
<dbReference type="CDD" id="cd01437">
    <property type="entry name" value="parp_like"/>
    <property type="match status" value="1"/>
</dbReference>
<dbReference type="PROSITE" id="PS51977">
    <property type="entry name" value="WGR"/>
    <property type="match status" value="1"/>
</dbReference>
<evidence type="ECO:0000256" key="4">
    <source>
        <dbReference type="ARBA" id="ARBA00022695"/>
    </source>
</evidence>
<keyword evidence="2 15" id="KW-0328">Glycosyltransferase</keyword>
<dbReference type="OrthoDB" id="2017365at2759"/>
<dbReference type="SMART" id="SM00773">
    <property type="entry name" value="WGR"/>
    <property type="match status" value="1"/>
</dbReference>
<keyword evidence="7" id="KW-0013">ADP-ribosylation</keyword>
<dbReference type="Pfam" id="PF00644">
    <property type="entry name" value="PARP"/>
    <property type="match status" value="1"/>
</dbReference>
<dbReference type="CDD" id="cd07997">
    <property type="entry name" value="WGR_PARP"/>
    <property type="match status" value="1"/>
</dbReference>
<reference evidence="21 22" key="1">
    <citation type="journal article" date="2016" name="Genome Biol. Evol.">
        <title>Divergent and convergent evolution of fungal pathogenicity.</title>
        <authorList>
            <person name="Shang Y."/>
            <person name="Xiao G."/>
            <person name="Zheng P."/>
            <person name="Cen K."/>
            <person name="Zhan S."/>
            <person name="Wang C."/>
        </authorList>
    </citation>
    <scope>NUCLEOTIDE SEQUENCE [LARGE SCALE GENOMIC DNA]</scope>
    <source>
        <strain evidence="21 22">RCEF 264</strain>
    </source>
</reference>
<evidence type="ECO:0000313" key="22">
    <source>
        <dbReference type="Proteomes" id="UP000076874"/>
    </source>
</evidence>
<dbReference type="SUPFAM" id="SSF142921">
    <property type="entry name" value="WGR domain-like"/>
    <property type="match status" value="1"/>
</dbReference>
<dbReference type="InterPro" id="IPR001357">
    <property type="entry name" value="BRCT_dom"/>
</dbReference>
<dbReference type="Gene3D" id="1.20.142.10">
    <property type="entry name" value="Poly(ADP-ribose) polymerase, regulatory domain"/>
    <property type="match status" value="1"/>
</dbReference>
<name>A0A167NFI7_9HYPO</name>
<dbReference type="PROSITE" id="PS50172">
    <property type="entry name" value="BRCT"/>
    <property type="match status" value="1"/>
</dbReference>
<dbReference type="SUPFAM" id="SSF56399">
    <property type="entry name" value="ADP-ribosylation"/>
    <property type="match status" value="1"/>
</dbReference>
<gene>
    <name evidence="21" type="ORF">SPI_08188</name>
</gene>
<feature type="domain" description="PARP alpha-helical" evidence="19">
    <location>
        <begin position="308"/>
        <end position="434"/>
    </location>
</feature>
<evidence type="ECO:0000256" key="13">
    <source>
        <dbReference type="ARBA" id="ARBA00024347"/>
    </source>
</evidence>
<dbReference type="PANTHER" id="PTHR10459:SF60">
    <property type="entry name" value="POLY [ADP-RIBOSE] POLYMERASE 2"/>
    <property type="match status" value="1"/>
</dbReference>
<feature type="domain" description="PARP catalytic" evidence="18">
    <location>
        <begin position="444"/>
        <end position="640"/>
    </location>
</feature>
<evidence type="ECO:0000256" key="14">
    <source>
        <dbReference type="ARBA" id="ARBA00033987"/>
    </source>
</evidence>
<keyword evidence="3 15" id="KW-0808">Transferase</keyword>
<evidence type="ECO:0000259" key="20">
    <source>
        <dbReference type="PROSITE" id="PS51977"/>
    </source>
</evidence>
<dbReference type="Gene3D" id="2.20.140.10">
    <property type="entry name" value="WGR domain"/>
    <property type="match status" value="1"/>
</dbReference>
<dbReference type="GO" id="GO:0005730">
    <property type="term" value="C:nucleolus"/>
    <property type="evidence" value="ECO:0007669"/>
    <property type="project" value="TreeGrafter"/>
</dbReference>
<dbReference type="GO" id="GO:0070212">
    <property type="term" value="P:protein poly-ADP-ribosylation"/>
    <property type="evidence" value="ECO:0007669"/>
    <property type="project" value="TreeGrafter"/>
</dbReference>
<evidence type="ECO:0000256" key="1">
    <source>
        <dbReference type="ARBA" id="ARBA00004123"/>
    </source>
</evidence>
<feature type="region of interest" description="Disordered" evidence="16">
    <location>
        <begin position="282"/>
        <end position="305"/>
    </location>
</feature>
<evidence type="ECO:0000256" key="12">
    <source>
        <dbReference type="ARBA" id="ARBA00023242"/>
    </source>
</evidence>
<dbReference type="SUPFAM" id="SSF47587">
    <property type="entry name" value="Domain of poly(ADP-ribose) polymerase"/>
    <property type="match status" value="1"/>
</dbReference>
<keyword evidence="4" id="KW-0548">Nucleotidyltransferase</keyword>
<dbReference type="GO" id="GO:1990404">
    <property type="term" value="F:NAD+-protein mono-ADP-ribosyltransferase activity"/>
    <property type="evidence" value="ECO:0007669"/>
    <property type="project" value="TreeGrafter"/>
</dbReference>
<dbReference type="GO" id="GO:0003950">
    <property type="term" value="F:NAD+ poly-ADP-ribosyltransferase activity"/>
    <property type="evidence" value="ECO:0007669"/>
    <property type="project" value="UniProtKB-UniRule"/>
</dbReference>
<feature type="compositionally biased region" description="Polar residues" evidence="16">
    <location>
        <begin position="296"/>
        <end position="305"/>
    </location>
</feature>
<evidence type="ECO:0000256" key="9">
    <source>
        <dbReference type="ARBA" id="ARBA00022833"/>
    </source>
</evidence>
<comment type="subcellular location">
    <subcellularLocation>
        <location evidence="1">Nucleus</location>
    </subcellularLocation>
</comment>
<dbReference type="InterPro" id="IPR012317">
    <property type="entry name" value="Poly(ADP-ribose)pol_cat_dom"/>
</dbReference>
<evidence type="ECO:0000256" key="15">
    <source>
        <dbReference type="RuleBase" id="RU362114"/>
    </source>
</evidence>
<keyword evidence="8" id="KW-0863">Zinc-finger</keyword>
<dbReference type="SUPFAM" id="SSF52113">
    <property type="entry name" value="BRCT domain"/>
    <property type="match status" value="1"/>
</dbReference>
<evidence type="ECO:0000256" key="8">
    <source>
        <dbReference type="ARBA" id="ARBA00022771"/>
    </source>
</evidence>
<evidence type="ECO:0000259" key="19">
    <source>
        <dbReference type="PROSITE" id="PS51060"/>
    </source>
</evidence>
<evidence type="ECO:0000259" key="17">
    <source>
        <dbReference type="PROSITE" id="PS50172"/>
    </source>
</evidence>
<evidence type="ECO:0000256" key="7">
    <source>
        <dbReference type="ARBA" id="ARBA00022765"/>
    </source>
</evidence>
<dbReference type="Pfam" id="PF02877">
    <property type="entry name" value="PARP_reg"/>
    <property type="match status" value="1"/>
</dbReference>
<feature type="domain" description="WGR" evidence="20">
    <location>
        <begin position="174"/>
        <end position="269"/>
    </location>
</feature>
<feature type="region of interest" description="Disordered" evidence="16">
    <location>
        <begin position="119"/>
        <end position="152"/>
    </location>
</feature>
<dbReference type="InterPro" id="IPR036420">
    <property type="entry name" value="BRCT_dom_sf"/>
</dbReference>
<keyword evidence="9" id="KW-0862">Zinc</keyword>
<comment type="caution">
    <text evidence="21">The sequence shown here is derived from an EMBL/GenBank/DDBJ whole genome shotgun (WGS) entry which is preliminary data.</text>
</comment>
<keyword evidence="11" id="KW-0238">DNA-binding</keyword>
<protein>
    <recommendedName>
        <fullName evidence="15">Poly [ADP-ribose] polymerase</fullName>
        <shortName evidence="15">PARP</shortName>
        <ecNumber evidence="15">2.4.2.-</ecNumber>
    </recommendedName>
</protein>
<evidence type="ECO:0000259" key="18">
    <source>
        <dbReference type="PROSITE" id="PS51059"/>
    </source>
</evidence>
<dbReference type="GO" id="GO:0008270">
    <property type="term" value="F:zinc ion binding"/>
    <property type="evidence" value="ECO:0007669"/>
    <property type="project" value="UniProtKB-KW"/>
</dbReference>
<dbReference type="FunFam" id="1.20.142.10:FF:000002">
    <property type="entry name" value="Poly [ADP-ribose] polymerase"/>
    <property type="match status" value="1"/>
</dbReference>
<dbReference type="Pfam" id="PF00533">
    <property type="entry name" value="BRCT"/>
    <property type="match status" value="1"/>
</dbReference>
<keyword evidence="5" id="KW-0479">Metal-binding</keyword>
<evidence type="ECO:0000256" key="16">
    <source>
        <dbReference type="SAM" id="MobiDB-lite"/>
    </source>
</evidence>
<dbReference type="PROSITE" id="PS51060">
    <property type="entry name" value="PARP_ALPHA_HD"/>
    <property type="match status" value="1"/>
</dbReference>